<feature type="compositionally biased region" description="Polar residues" evidence="1">
    <location>
        <begin position="830"/>
        <end position="841"/>
    </location>
</feature>
<feature type="compositionally biased region" description="Polar residues" evidence="1">
    <location>
        <begin position="213"/>
        <end position="236"/>
    </location>
</feature>
<reference evidence="3" key="1">
    <citation type="journal article" date="2013" name="Science">
        <title>Gene transfer from bacteria and archaea facilitated evolution of an extremophilic eukaryote.</title>
        <authorList>
            <person name="Schonknecht G."/>
            <person name="Chen W.H."/>
            <person name="Ternes C.M."/>
            <person name="Barbier G.G."/>
            <person name="Shrestha R.P."/>
            <person name="Stanke M."/>
            <person name="Brautigam A."/>
            <person name="Baker B.J."/>
            <person name="Banfield J.F."/>
            <person name="Garavito R.M."/>
            <person name="Carr K."/>
            <person name="Wilkerson C."/>
            <person name="Rensing S.A."/>
            <person name="Gagneul D."/>
            <person name="Dickenson N.E."/>
            <person name="Oesterhelt C."/>
            <person name="Lercher M.J."/>
            <person name="Weber A.P."/>
        </authorList>
    </citation>
    <scope>NUCLEOTIDE SEQUENCE [LARGE SCALE GENOMIC DNA]</scope>
    <source>
        <strain evidence="3">074W</strain>
    </source>
</reference>
<feature type="region of interest" description="Disordered" evidence="1">
    <location>
        <begin position="354"/>
        <end position="387"/>
    </location>
</feature>
<accession>M2XLL6</accession>
<evidence type="ECO:0000256" key="1">
    <source>
        <dbReference type="SAM" id="MobiDB-lite"/>
    </source>
</evidence>
<feature type="compositionally biased region" description="Polar residues" evidence="1">
    <location>
        <begin position="326"/>
        <end position="338"/>
    </location>
</feature>
<evidence type="ECO:0000313" key="3">
    <source>
        <dbReference type="Proteomes" id="UP000030680"/>
    </source>
</evidence>
<feature type="compositionally biased region" description="Basic and acidic residues" evidence="1">
    <location>
        <begin position="720"/>
        <end position="733"/>
    </location>
</feature>
<feature type="compositionally biased region" description="Basic and acidic residues" evidence="1">
    <location>
        <begin position="799"/>
        <end position="817"/>
    </location>
</feature>
<feature type="compositionally biased region" description="Basic and acidic residues" evidence="1">
    <location>
        <begin position="654"/>
        <end position="663"/>
    </location>
</feature>
<feature type="compositionally biased region" description="Polar residues" evidence="1">
    <location>
        <begin position="734"/>
        <end position="759"/>
    </location>
</feature>
<organism evidence="2 3">
    <name type="scientific">Galdieria sulphuraria</name>
    <name type="common">Red alga</name>
    <dbReference type="NCBI Taxonomy" id="130081"/>
    <lineage>
        <taxon>Eukaryota</taxon>
        <taxon>Rhodophyta</taxon>
        <taxon>Bangiophyceae</taxon>
        <taxon>Galdieriales</taxon>
        <taxon>Galdieriaceae</taxon>
        <taxon>Galdieria</taxon>
    </lineage>
</organism>
<feature type="compositionally biased region" description="Polar residues" evidence="1">
    <location>
        <begin position="767"/>
        <end position="778"/>
    </location>
</feature>
<feature type="region of interest" description="Disordered" evidence="1">
    <location>
        <begin position="1"/>
        <end position="127"/>
    </location>
</feature>
<feature type="region of interest" description="Disordered" evidence="1">
    <location>
        <begin position="326"/>
        <end position="345"/>
    </location>
</feature>
<proteinExistence type="predicted"/>
<feature type="region of interest" description="Disordered" evidence="1">
    <location>
        <begin position="696"/>
        <end position="848"/>
    </location>
</feature>
<dbReference type="Gramene" id="EME31082">
    <property type="protein sequence ID" value="EME31082"/>
    <property type="gene ID" value="Gasu_15860"/>
</dbReference>
<dbReference type="EMBL" id="KB454494">
    <property type="protein sequence ID" value="EME31082.1"/>
    <property type="molecule type" value="Genomic_DNA"/>
</dbReference>
<feature type="compositionally biased region" description="Basic residues" evidence="1">
    <location>
        <begin position="374"/>
        <end position="387"/>
    </location>
</feature>
<evidence type="ECO:0000313" key="2">
    <source>
        <dbReference type="EMBL" id="EME31082.1"/>
    </source>
</evidence>
<dbReference type="RefSeq" id="XP_005707602.1">
    <property type="nucleotide sequence ID" value="XM_005707545.1"/>
</dbReference>
<keyword evidence="3" id="KW-1185">Reference proteome</keyword>
<dbReference type="AlphaFoldDB" id="M2XLL6"/>
<feature type="region of interest" description="Disordered" evidence="1">
    <location>
        <begin position="203"/>
        <end position="252"/>
    </location>
</feature>
<dbReference type="Proteomes" id="UP000030680">
    <property type="component" value="Unassembled WGS sequence"/>
</dbReference>
<gene>
    <name evidence="2" type="ORF">Gasu_15860</name>
</gene>
<dbReference type="KEGG" id="gsl:Gasu_15860"/>
<feature type="compositionally biased region" description="Polar residues" evidence="1">
    <location>
        <begin position="1"/>
        <end position="28"/>
    </location>
</feature>
<feature type="compositionally biased region" description="Basic residues" evidence="1">
    <location>
        <begin position="601"/>
        <end position="623"/>
    </location>
</feature>
<feature type="region of interest" description="Disordered" evidence="1">
    <location>
        <begin position="600"/>
        <end position="667"/>
    </location>
</feature>
<sequence>MPKPNVSSPTEHSSSKGKYTSFNLNSLLPKQKPHTEASVKGVGNSRMQVLGKSSVLSRAAPKVPLPFNLPSLRKESAVEATSETEYKDGKDSSPQKVETSRQEQPNSYATVAASRMKSHSIRYSPTMSGRAFLDTDEHFRDSQDNNRVLQSSQLDSQRIDLHADSQQKNFPILSHSSKLSARVSISRNDAEEALGVRLAQGNLDELKSEKSPQNEPQDVRSNSRTNERVSYSTENEIFSESEIEREQGSSLKDKRRVILRRQEETKVSTGQEEQSWKTERDGDFAVEYGISYNEGEPLYESDTITYGNREMAGPSLNSGFLSDSNMTSGREVQRNDSIADNEASRVSLPNYLRERPSQASKARYSSSRKGMSGRYKHTSSSKLKGHRRGIFPENLGQRTWRVVSDQRTQMMESKRKEYVASDSFRKEGRFREEKTQVYQDSLPRWSEKSSSFVPKATSQSKEAFSSSNDGNLSEINNIEELFEDVSLQETPVHPQEQEINVDLVSLSTEGTQREYRSNEGNRKAEDEMNVSSFLTFGSLLSDLNALSDSSDWNSPIFDFQSSTDKVLSDDLWGQVNGALRSIQSDSNFGVDRTSSIPISKQKLHQKFSRKRSIQNGRIHRKKVFPTERDISSKSKKSSKVWMAKESTSPFLDKQQTERHEGKTESLSVGEVEQLTFIDAAGKSQSLTSFTTMKHNNKVSPKWRKMDSPFAHPRATRSSRAPKEWVAKHPKNVDQQHLGASTVVSPQSQEEPDKSTSISATPRRKWHSNSVMRKSSGNASGRIKSQEVSNQGNNPIRWRKVTEKRTSDETTNLDRQEVRLFSLNGYRPHSSKTWSRGRSRSVQYVPKNA</sequence>
<protein>
    <submittedName>
        <fullName evidence="2">Uncharacterized protein</fullName>
    </submittedName>
</protein>
<feature type="compositionally biased region" description="Polar residues" evidence="1">
    <location>
        <begin position="357"/>
        <end position="369"/>
    </location>
</feature>
<name>M2XLL6_GALSU</name>
<feature type="compositionally biased region" description="Basic and acidic residues" evidence="1">
    <location>
        <begin position="84"/>
        <end position="101"/>
    </location>
</feature>
<dbReference type="GeneID" id="17089763"/>
<dbReference type="OrthoDB" id="10419840at2759"/>